<name>G9NKL9_HYPAI</name>
<dbReference type="eggNOG" id="ENOG502QRQN">
    <property type="taxonomic scope" value="Eukaryota"/>
</dbReference>
<dbReference type="EMBL" id="ABDG02000018">
    <property type="protein sequence ID" value="EHK48442.1"/>
    <property type="molecule type" value="Genomic_DNA"/>
</dbReference>
<proteinExistence type="predicted"/>
<accession>G9NKL9</accession>
<organism evidence="2 3">
    <name type="scientific">Hypocrea atroviridis (strain ATCC 20476 / IMI 206040)</name>
    <name type="common">Trichoderma atroviride</name>
    <dbReference type="NCBI Taxonomy" id="452589"/>
    <lineage>
        <taxon>Eukaryota</taxon>
        <taxon>Fungi</taxon>
        <taxon>Dikarya</taxon>
        <taxon>Ascomycota</taxon>
        <taxon>Pezizomycotina</taxon>
        <taxon>Sordariomycetes</taxon>
        <taxon>Hypocreomycetidae</taxon>
        <taxon>Hypocreales</taxon>
        <taxon>Hypocreaceae</taxon>
        <taxon>Trichoderma</taxon>
    </lineage>
</organism>
<dbReference type="GeneID" id="25780024"/>
<dbReference type="KEGG" id="tatv:25780024"/>
<dbReference type="Proteomes" id="UP000005426">
    <property type="component" value="Unassembled WGS sequence"/>
</dbReference>
<sequence length="583" mass="65578">MGSVLAEISLSDLDTPPPSNATITGLQHIASYNWLEGSVPTISVPGSPPLWSPPRVAPKLTPDSGMVYIDQNAARSPRYPLEPLFRALQAENPDFELGDIDLVTDRNNIRKLLRFVQGSSSDNFEIRVEIAGDKTALFTRVEIKTKDIIQDFRGFGHNFEKAYTKGIPGSTGHHRIVHYLFGGMKCLIRHETDGFIESKVNPDSIPQAAVVFDGVLDLLGAVSISETGKPTSKQLVTVMNRMLDMADVTPQLWISQTPTLVIGYHQYHMFNNVQMRNVKQEIQDWETANQTALRKLALLIKKISQVVGRSSDRNAIVKYNGGTKLTVTSGKQERALPEDLYLLWDVKKQGADDDMVQDRGKAIDESHTKSLSSVPGLGHIKRDTNDIAGSGQPSGGVSAPLPTHDTMPFSDIVDHAVQDGLRQVFRRMSTSLSDYQSLCETLKSRGIDVLAGRNLRDIMKDLRKGKDDWDPDERREIKGFKSLARDSAFRLFYIFILDLRESGASDQNMAYNATTFVISHRRIFKYKTRKMVRQAFEMRYSISYNQRKGLDKWPIDNPSRGNEEEEEDVTTEEEDIYSSDWSF</sequence>
<evidence type="ECO:0000313" key="3">
    <source>
        <dbReference type="Proteomes" id="UP000005426"/>
    </source>
</evidence>
<reference evidence="2 3" key="1">
    <citation type="journal article" date="2011" name="Genome Biol.">
        <title>Comparative genome sequence analysis underscores mycoparasitism as the ancestral life style of Trichoderma.</title>
        <authorList>
            <person name="Kubicek C.P."/>
            <person name="Herrera-Estrella A."/>
            <person name="Seidl-Seiboth V."/>
            <person name="Martinez D.A."/>
            <person name="Druzhinina I.S."/>
            <person name="Thon M."/>
            <person name="Zeilinger S."/>
            <person name="Casas-Flores S."/>
            <person name="Horwitz B.A."/>
            <person name="Mukherjee P.K."/>
            <person name="Mukherjee M."/>
            <person name="Kredics L."/>
            <person name="Alcaraz L.D."/>
            <person name="Aerts A."/>
            <person name="Antal Z."/>
            <person name="Atanasova L."/>
            <person name="Cervantes-Badillo M.G."/>
            <person name="Challacombe J."/>
            <person name="Chertkov O."/>
            <person name="McCluskey K."/>
            <person name="Coulpier F."/>
            <person name="Deshpande N."/>
            <person name="von Doehren H."/>
            <person name="Ebbole D.J."/>
            <person name="Esquivel-Naranjo E.U."/>
            <person name="Fekete E."/>
            <person name="Flipphi M."/>
            <person name="Glaser F."/>
            <person name="Gomez-Rodriguez E.Y."/>
            <person name="Gruber S."/>
            <person name="Han C."/>
            <person name="Henrissat B."/>
            <person name="Hermosa R."/>
            <person name="Hernandez-Onate M."/>
            <person name="Karaffa L."/>
            <person name="Kosti I."/>
            <person name="Le Crom S."/>
            <person name="Lindquist E."/>
            <person name="Lucas S."/>
            <person name="Luebeck M."/>
            <person name="Luebeck P.S."/>
            <person name="Margeot A."/>
            <person name="Metz B."/>
            <person name="Misra M."/>
            <person name="Nevalainen H."/>
            <person name="Omann M."/>
            <person name="Packer N."/>
            <person name="Perrone G."/>
            <person name="Uresti-Rivera E.E."/>
            <person name="Salamov A."/>
            <person name="Schmoll M."/>
            <person name="Seiboth B."/>
            <person name="Shapiro H."/>
            <person name="Sukno S."/>
            <person name="Tamayo-Ramos J.A."/>
            <person name="Tisch D."/>
            <person name="Wiest A."/>
            <person name="Wilkinson H.H."/>
            <person name="Zhang M."/>
            <person name="Coutinho P.M."/>
            <person name="Kenerley C.M."/>
            <person name="Monte E."/>
            <person name="Baker S.E."/>
            <person name="Grigoriev I.V."/>
        </authorList>
    </citation>
    <scope>NUCLEOTIDE SEQUENCE [LARGE SCALE GENOMIC DNA]</scope>
    <source>
        <strain evidence="3">ATCC 20476 / IMI 206040</strain>
    </source>
</reference>
<protein>
    <recommendedName>
        <fullName evidence="4">Geranylgeranyl pyrophosphate synthetase</fullName>
    </recommendedName>
</protein>
<feature type="compositionally biased region" description="Acidic residues" evidence="1">
    <location>
        <begin position="563"/>
        <end position="577"/>
    </location>
</feature>
<dbReference type="PANTHER" id="PTHR35179:SF2">
    <property type="entry name" value="START DOMAIN-CONTAINING PROTEIN"/>
    <property type="match status" value="1"/>
</dbReference>
<dbReference type="HOGENOM" id="CLU_017409_0_0_1"/>
<comment type="caution">
    <text evidence="2">The sequence shown here is derived from an EMBL/GenBank/DDBJ whole genome shotgun (WGS) entry which is preliminary data.</text>
</comment>
<evidence type="ECO:0008006" key="4">
    <source>
        <dbReference type="Google" id="ProtNLM"/>
    </source>
</evidence>
<dbReference type="OrthoDB" id="420564at2759"/>
<evidence type="ECO:0000313" key="2">
    <source>
        <dbReference type="EMBL" id="EHK48442.1"/>
    </source>
</evidence>
<gene>
    <name evidence="2" type="ORF">TRIATDRAFT_290144</name>
</gene>
<evidence type="ECO:0000256" key="1">
    <source>
        <dbReference type="SAM" id="MobiDB-lite"/>
    </source>
</evidence>
<dbReference type="OMA" id="HTLCETY"/>
<dbReference type="PANTHER" id="PTHR35179">
    <property type="entry name" value="PROTEIN CBG02620"/>
    <property type="match status" value="1"/>
</dbReference>
<keyword evidence="3" id="KW-1185">Reference proteome</keyword>
<dbReference type="STRING" id="452589.G9NKL9"/>
<dbReference type="AlphaFoldDB" id="G9NKL9"/>
<feature type="region of interest" description="Disordered" evidence="1">
    <location>
        <begin position="552"/>
        <end position="583"/>
    </location>
</feature>